<dbReference type="RefSeq" id="WP_195552028.1">
    <property type="nucleotide sequence ID" value="NZ_JAQMLT010000012.1"/>
</dbReference>
<proteinExistence type="predicted"/>
<evidence type="ECO:0000313" key="2">
    <source>
        <dbReference type="Proteomes" id="UP001211421"/>
    </source>
</evidence>
<name>A0AAW6E441_9FIRM</name>
<comment type="caution">
    <text evidence="1">The sequence shown here is derived from an EMBL/GenBank/DDBJ whole genome shotgun (WGS) entry which is preliminary data.</text>
</comment>
<dbReference type="EMBL" id="JAQMLS010000009">
    <property type="protein sequence ID" value="MDB8742831.1"/>
    <property type="molecule type" value="Genomic_DNA"/>
</dbReference>
<accession>A0AAW6E441</accession>
<dbReference type="AlphaFoldDB" id="A0AAW6E441"/>
<organism evidence="1 2">
    <name type="scientific">Ruminococcus bicirculans</name>
    <name type="common">ex Wegman et al. 2014</name>
    <dbReference type="NCBI Taxonomy" id="1160721"/>
    <lineage>
        <taxon>Bacteria</taxon>
        <taxon>Bacillati</taxon>
        <taxon>Bacillota</taxon>
        <taxon>Clostridia</taxon>
        <taxon>Eubacteriales</taxon>
        <taxon>Oscillospiraceae</taxon>
        <taxon>Ruminococcus</taxon>
    </lineage>
</organism>
<evidence type="ECO:0008006" key="3">
    <source>
        <dbReference type="Google" id="ProtNLM"/>
    </source>
</evidence>
<protein>
    <recommendedName>
        <fullName evidence="3">Zinc ribbon domain-containing protein</fullName>
    </recommendedName>
</protein>
<reference evidence="1" key="1">
    <citation type="submission" date="2023-01" db="EMBL/GenBank/DDBJ databases">
        <title>Human gut microbiome strain richness.</title>
        <authorList>
            <person name="Chen-Liaw A."/>
        </authorList>
    </citation>
    <scope>NUCLEOTIDE SEQUENCE</scope>
    <source>
        <strain evidence="1">D59st1_B8_D59t2_181005</strain>
    </source>
</reference>
<evidence type="ECO:0000313" key="1">
    <source>
        <dbReference type="EMBL" id="MDB8742831.1"/>
    </source>
</evidence>
<sequence length="155" mass="17433">MQPVKRGTWENTNTPNQLRCSNCEIIHFIAQYPHGEINYCPNCGARMDSDSSIADIINEQPTADVQEVKHGYWKFHEKTKLVPANKVGIKEEYTNGHDCTVVDNTNVNKKIMIMKKRITLKIPICSVCGWCGHDECDATPYCPNCGARMDGDNNG</sequence>
<gene>
    <name evidence="1" type="ORF">PNV70_12240</name>
</gene>
<dbReference type="Proteomes" id="UP001211421">
    <property type="component" value="Unassembled WGS sequence"/>
</dbReference>